<keyword evidence="4" id="KW-0325">Glycoprotein</keyword>
<organism evidence="9 10">
    <name type="scientific">Littorina saxatilis</name>
    <dbReference type="NCBI Taxonomy" id="31220"/>
    <lineage>
        <taxon>Eukaryota</taxon>
        <taxon>Metazoa</taxon>
        <taxon>Spiralia</taxon>
        <taxon>Lophotrochozoa</taxon>
        <taxon>Mollusca</taxon>
        <taxon>Gastropoda</taxon>
        <taxon>Caenogastropoda</taxon>
        <taxon>Littorinimorpha</taxon>
        <taxon>Littorinoidea</taxon>
        <taxon>Littorinidae</taxon>
        <taxon>Littorina</taxon>
    </lineage>
</organism>
<evidence type="ECO:0000259" key="8">
    <source>
        <dbReference type="PROSITE" id="PS50835"/>
    </source>
</evidence>
<evidence type="ECO:0000256" key="4">
    <source>
        <dbReference type="ARBA" id="ARBA00023180"/>
    </source>
</evidence>
<dbReference type="GO" id="GO:0005886">
    <property type="term" value="C:plasma membrane"/>
    <property type="evidence" value="ECO:0007669"/>
    <property type="project" value="TreeGrafter"/>
</dbReference>
<dbReference type="InterPro" id="IPR036179">
    <property type="entry name" value="Ig-like_dom_sf"/>
</dbReference>
<dbReference type="InterPro" id="IPR007110">
    <property type="entry name" value="Ig-like_dom"/>
</dbReference>
<dbReference type="PANTHER" id="PTHR11640">
    <property type="entry name" value="NEPHRIN"/>
    <property type="match status" value="1"/>
</dbReference>
<keyword evidence="3" id="KW-1015">Disulfide bond</keyword>
<proteinExistence type="predicted"/>
<keyword evidence="10" id="KW-1185">Reference proteome</keyword>
<keyword evidence="2 6" id="KW-0472">Membrane</keyword>
<evidence type="ECO:0000256" key="5">
    <source>
        <dbReference type="ARBA" id="ARBA00023319"/>
    </source>
</evidence>
<dbReference type="PANTHER" id="PTHR11640:SF158">
    <property type="entry name" value="V-SET AND IMMUNOGLOBULIN DOMAIN-CONTAINING PROTEIN 10-LIKE 2"/>
    <property type="match status" value="1"/>
</dbReference>
<dbReference type="GO" id="GO:0050839">
    <property type="term" value="F:cell adhesion molecule binding"/>
    <property type="evidence" value="ECO:0007669"/>
    <property type="project" value="TreeGrafter"/>
</dbReference>
<reference evidence="9 10" key="1">
    <citation type="submission" date="2024-02" db="EMBL/GenBank/DDBJ databases">
        <title>Chromosome-scale genome assembly of the rough periwinkle Littorina saxatilis.</title>
        <authorList>
            <person name="De Jode A."/>
            <person name="Faria R."/>
            <person name="Formenti G."/>
            <person name="Sims Y."/>
            <person name="Smith T.P."/>
            <person name="Tracey A."/>
            <person name="Wood J.M.D."/>
            <person name="Zagrodzka Z.B."/>
            <person name="Johannesson K."/>
            <person name="Butlin R.K."/>
            <person name="Leder E.H."/>
        </authorList>
    </citation>
    <scope>NUCLEOTIDE SEQUENCE [LARGE SCALE GENOMIC DNA]</scope>
    <source>
        <strain evidence="9">Snail1</strain>
        <tissue evidence="9">Muscle</tissue>
    </source>
</reference>
<keyword evidence="7" id="KW-0732">Signal</keyword>
<keyword evidence="6" id="KW-1133">Transmembrane helix</keyword>
<comment type="caution">
    <text evidence="9">The sequence shown here is derived from an EMBL/GenBank/DDBJ whole genome shotgun (WGS) entry which is preliminary data.</text>
</comment>
<dbReference type="GO" id="GO:0005911">
    <property type="term" value="C:cell-cell junction"/>
    <property type="evidence" value="ECO:0007669"/>
    <property type="project" value="TreeGrafter"/>
</dbReference>
<evidence type="ECO:0000256" key="1">
    <source>
        <dbReference type="ARBA" id="ARBA00004479"/>
    </source>
</evidence>
<keyword evidence="5" id="KW-0393">Immunoglobulin domain</keyword>
<evidence type="ECO:0000313" key="10">
    <source>
        <dbReference type="Proteomes" id="UP001374579"/>
    </source>
</evidence>
<name>A0AAN9GFD6_9CAEN</name>
<feature type="domain" description="Ig-like" evidence="8">
    <location>
        <begin position="99"/>
        <end position="168"/>
    </location>
</feature>
<keyword evidence="6" id="KW-0812">Transmembrane</keyword>
<accession>A0AAN9GFD6</accession>
<feature type="signal peptide" evidence="7">
    <location>
        <begin position="1"/>
        <end position="19"/>
    </location>
</feature>
<dbReference type="SUPFAM" id="SSF48726">
    <property type="entry name" value="Immunoglobulin"/>
    <property type="match status" value="1"/>
</dbReference>
<dbReference type="PROSITE" id="PS50835">
    <property type="entry name" value="IG_LIKE"/>
    <property type="match status" value="1"/>
</dbReference>
<dbReference type="EMBL" id="JBAMIC010000007">
    <property type="protein sequence ID" value="KAK7106352.1"/>
    <property type="molecule type" value="Genomic_DNA"/>
</dbReference>
<dbReference type="InterPro" id="IPR051275">
    <property type="entry name" value="Cell_adhesion_signaling"/>
</dbReference>
<sequence length="442" mass="48972">MKLFCIILICSQWLSYIIGRENPLLFCPDYVPEHGSARCICAAPPHVLKPFIYWLQHPPSPILYLTNVRRWQNKNYTCLVTGNGYQASAGYILRVAYGPSVEHLTIGPSTFVTNGSQTFNLTCNATDVYPPPKYRWSGIACENESSENVCTFRPNPVTDDQKNVTCTAVGSYGDRKYWKHPRQASKQLQLNLTHPPSKKPTLQIQVRGRDYIQRGDKLTCTVAGGKPLVDSVHLHCTNPDLRGEDEERSELSVSSSVTVTSAAVNTMMGMTCFCKASWKTRPEYYQFMSTAVYLFARAPRKLSDKALEMTNGGISFTLGAHPVPDIFHFVFLGNKMSTVGSNLSEMFSSSCTQKSEAEYLVTCTVTSVNISELPPGHYKASVSNGLGSVDAAFFIHNKVPEGAVKLWTVVIGTIVGIVITAGIAIVVVAIFWRKRQNRRTSD</sequence>
<evidence type="ECO:0000256" key="2">
    <source>
        <dbReference type="ARBA" id="ARBA00023136"/>
    </source>
</evidence>
<gene>
    <name evidence="9" type="ORF">V1264_017617</name>
</gene>
<comment type="subcellular location">
    <subcellularLocation>
        <location evidence="1">Membrane</location>
        <topology evidence="1">Single-pass type I membrane protein</topology>
    </subcellularLocation>
</comment>
<evidence type="ECO:0000256" key="7">
    <source>
        <dbReference type="SAM" id="SignalP"/>
    </source>
</evidence>
<dbReference type="InterPro" id="IPR013783">
    <property type="entry name" value="Ig-like_fold"/>
</dbReference>
<evidence type="ECO:0000313" key="9">
    <source>
        <dbReference type="EMBL" id="KAK7106352.1"/>
    </source>
</evidence>
<evidence type="ECO:0000256" key="6">
    <source>
        <dbReference type="SAM" id="Phobius"/>
    </source>
</evidence>
<protein>
    <recommendedName>
        <fullName evidence="8">Ig-like domain-containing protein</fullName>
    </recommendedName>
</protein>
<feature type="chain" id="PRO_5042925563" description="Ig-like domain-containing protein" evidence="7">
    <location>
        <begin position="20"/>
        <end position="442"/>
    </location>
</feature>
<dbReference type="GO" id="GO:0098609">
    <property type="term" value="P:cell-cell adhesion"/>
    <property type="evidence" value="ECO:0007669"/>
    <property type="project" value="TreeGrafter"/>
</dbReference>
<dbReference type="Gene3D" id="2.60.40.10">
    <property type="entry name" value="Immunoglobulins"/>
    <property type="match status" value="1"/>
</dbReference>
<evidence type="ECO:0000256" key="3">
    <source>
        <dbReference type="ARBA" id="ARBA00023157"/>
    </source>
</evidence>
<dbReference type="Proteomes" id="UP001374579">
    <property type="component" value="Unassembled WGS sequence"/>
</dbReference>
<feature type="transmembrane region" description="Helical" evidence="6">
    <location>
        <begin position="406"/>
        <end position="432"/>
    </location>
</feature>
<dbReference type="AlphaFoldDB" id="A0AAN9GFD6"/>